<evidence type="ECO:0000313" key="1">
    <source>
        <dbReference type="EMBL" id="GFY74065.1"/>
    </source>
</evidence>
<accession>A0A8X6YJF1</accession>
<organism evidence="1 2">
    <name type="scientific">Trichonephila inaurata madagascariensis</name>
    <dbReference type="NCBI Taxonomy" id="2747483"/>
    <lineage>
        <taxon>Eukaryota</taxon>
        <taxon>Metazoa</taxon>
        <taxon>Ecdysozoa</taxon>
        <taxon>Arthropoda</taxon>
        <taxon>Chelicerata</taxon>
        <taxon>Arachnida</taxon>
        <taxon>Araneae</taxon>
        <taxon>Araneomorphae</taxon>
        <taxon>Entelegynae</taxon>
        <taxon>Araneoidea</taxon>
        <taxon>Nephilidae</taxon>
        <taxon>Trichonephila</taxon>
        <taxon>Trichonephila inaurata</taxon>
    </lineage>
</organism>
<gene>
    <name evidence="1" type="ORF">TNIN_454041</name>
</gene>
<evidence type="ECO:0000313" key="2">
    <source>
        <dbReference type="Proteomes" id="UP000886998"/>
    </source>
</evidence>
<dbReference type="Proteomes" id="UP000886998">
    <property type="component" value="Unassembled WGS sequence"/>
</dbReference>
<sequence>MSTDPILRESKERNILFININLLTPDIRKQKIALSRNNSSIDDLEKAINGNSPGKIETAHTAMRNSKNIADSRKGSATENSPKYISDEIIDISHGLEAIEDQQITQEAVYNVSNVKRFAKHSIDDPYVMSQMLIEKNGDRDEAYITERHHKGNKRFPSGRNRIIILASVLQGINSTYFEKSPELAF</sequence>
<name>A0A8X6YJF1_9ARAC</name>
<comment type="caution">
    <text evidence="1">The sequence shown here is derived from an EMBL/GenBank/DDBJ whole genome shotgun (WGS) entry which is preliminary data.</text>
</comment>
<dbReference type="OrthoDB" id="10444543at2759"/>
<reference evidence="1" key="1">
    <citation type="submission" date="2020-08" db="EMBL/GenBank/DDBJ databases">
        <title>Multicomponent nature underlies the extraordinary mechanical properties of spider dragline silk.</title>
        <authorList>
            <person name="Kono N."/>
            <person name="Nakamura H."/>
            <person name="Mori M."/>
            <person name="Yoshida Y."/>
            <person name="Ohtoshi R."/>
            <person name="Malay A.D."/>
            <person name="Moran D.A.P."/>
            <person name="Tomita M."/>
            <person name="Numata K."/>
            <person name="Arakawa K."/>
        </authorList>
    </citation>
    <scope>NUCLEOTIDE SEQUENCE</scope>
</reference>
<proteinExistence type="predicted"/>
<protein>
    <submittedName>
        <fullName evidence="1">Uncharacterized protein</fullName>
    </submittedName>
</protein>
<dbReference type="AlphaFoldDB" id="A0A8X6YJF1"/>
<keyword evidence="2" id="KW-1185">Reference proteome</keyword>
<dbReference type="EMBL" id="BMAV01020541">
    <property type="protein sequence ID" value="GFY74065.1"/>
    <property type="molecule type" value="Genomic_DNA"/>
</dbReference>